<evidence type="ECO:0000256" key="1">
    <source>
        <dbReference type="SAM" id="MobiDB-lite"/>
    </source>
</evidence>
<organism evidence="2 3">
    <name type="scientific">Bombilactobacillus bombi</name>
    <dbReference type="NCBI Taxonomy" id="1303590"/>
    <lineage>
        <taxon>Bacteria</taxon>
        <taxon>Bacillati</taxon>
        <taxon>Bacillota</taxon>
        <taxon>Bacilli</taxon>
        <taxon>Lactobacillales</taxon>
        <taxon>Lactobacillaceae</taxon>
        <taxon>Bombilactobacillus</taxon>
    </lineage>
</organism>
<feature type="compositionally biased region" description="Polar residues" evidence="1">
    <location>
        <begin position="23"/>
        <end position="32"/>
    </location>
</feature>
<evidence type="ECO:0000313" key="3">
    <source>
        <dbReference type="Proteomes" id="UP000284822"/>
    </source>
</evidence>
<sequence>MFNKKVTIAVASLAFILTGCGNNSSKTSSQQPVKPFSAKVTPSDDGIKQQISGSSTKGDKVYYQVADGQKDTTTVKNKKFTISLPASLNTRKVTVSQKQNLSKPIKVTVDKPTAVISSAKFAKGFNGAKKMDAKMPTKMPKLDRPMNIMFSPVTTYRILSNQTTIYSIQLEITDVASSETKANIGATAAGLGIKNSDLTDLVNKAKKNKGAKQTKDINGYHLTTLVDGKKLTVNVTK</sequence>
<proteinExistence type="predicted"/>
<accession>A0A347SPQ6</accession>
<gene>
    <name evidence="2" type="ORF">DS832_03300</name>
</gene>
<dbReference type="RefSeq" id="WP_118907861.1">
    <property type="nucleotide sequence ID" value="NZ_CP031513.1"/>
</dbReference>
<comment type="caution">
    <text evidence="2">The sequence shown here is derived from an EMBL/GenBank/DDBJ whole genome shotgun (WGS) entry which is preliminary data.</text>
</comment>
<dbReference type="KEGG" id="lbm:DS830_00155"/>
<protein>
    <submittedName>
        <fullName evidence="2">Uncharacterized protein</fullName>
    </submittedName>
</protein>
<dbReference type="AlphaFoldDB" id="A0A347SPQ6"/>
<feature type="region of interest" description="Disordered" evidence="1">
    <location>
        <begin position="23"/>
        <end position="54"/>
    </location>
</feature>
<dbReference type="Proteomes" id="UP000284822">
    <property type="component" value="Unassembled WGS sequence"/>
</dbReference>
<dbReference type="EMBL" id="QOCS01000007">
    <property type="protein sequence ID" value="RHW47801.1"/>
    <property type="molecule type" value="Genomic_DNA"/>
</dbReference>
<name>A0A347SPQ6_9LACO</name>
<dbReference type="PROSITE" id="PS51257">
    <property type="entry name" value="PROKAR_LIPOPROTEIN"/>
    <property type="match status" value="1"/>
</dbReference>
<evidence type="ECO:0000313" key="2">
    <source>
        <dbReference type="EMBL" id="RHW47801.1"/>
    </source>
</evidence>
<reference evidence="2 3" key="1">
    <citation type="submission" date="2018-07" db="EMBL/GenBank/DDBJ databases">
        <title>Genome sequences of six Lactobacillus spp. isolated from bumble bee guts.</title>
        <authorList>
            <person name="Motta E.V.S."/>
            <person name="Moran N.A."/>
        </authorList>
    </citation>
    <scope>NUCLEOTIDE SEQUENCE [LARGE SCALE GENOMIC DNA]</scope>
    <source>
        <strain evidence="2 3">LV-8.1</strain>
    </source>
</reference>